<feature type="domain" description="Protein phosphatase 1 regulatory subunit 35 C-terminal" evidence="5">
    <location>
        <begin position="67"/>
        <end position="205"/>
    </location>
</feature>
<dbReference type="InterPro" id="IPR029135">
    <property type="entry name" value="PPP1R35_C"/>
</dbReference>
<protein>
    <submittedName>
        <fullName evidence="6">Protein phosphatase 1 regulatory subunit 35</fullName>
    </submittedName>
</protein>
<evidence type="ECO:0000256" key="2">
    <source>
        <dbReference type="ARBA" id="ARBA00022490"/>
    </source>
</evidence>
<dbReference type="GO" id="GO:0045724">
    <property type="term" value="P:positive regulation of cilium assembly"/>
    <property type="evidence" value="ECO:0007669"/>
    <property type="project" value="TreeGrafter"/>
</dbReference>
<dbReference type="GO" id="GO:1903724">
    <property type="term" value="P:positive regulation of centriole elongation"/>
    <property type="evidence" value="ECO:0007669"/>
    <property type="project" value="TreeGrafter"/>
</dbReference>
<dbReference type="GO" id="GO:0005814">
    <property type="term" value="C:centriole"/>
    <property type="evidence" value="ECO:0007669"/>
    <property type="project" value="UniProtKB-SubCell"/>
</dbReference>
<comment type="subcellular location">
    <subcellularLocation>
        <location evidence="1">Cytoplasm</location>
        <location evidence="1">Cytoskeleton</location>
        <location evidence="1">Microtubule organizing center</location>
        <location evidence="1">Centrosome</location>
        <location evidence="1">Centriole</location>
    </subcellularLocation>
</comment>
<keyword evidence="3" id="KW-0206">Cytoskeleton</keyword>
<reference evidence="7" key="1">
    <citation type="journal article" date="2017" name="bioRxiv">
        <title>Comparative analysis of the genomes of Stylophora pistillata and Acropora digitifera provides evidence for extensive differences between species of corals.</title>
        <authorList>
            <person name="Voolstra C.R."/>
            <person name="Li Y."/>
            <person name="Liew Y.J."/>
            <person name="Baumgarten S."/>
            <person name="Zoccola D."/>
            <person name="Flot J.-F."/>
            <person name="Tambutte S."/>
            <person name="Allemand D."/>
            <person name="Aranda M."/>
        </authorList>
    </citation>
    <scope>NUCLEOTIDE SEQUENCE [LARGE SCALE GENOMIC DNA]</scope>
</reference>
<evidence type="ECO:0000256" key="4">
    <source>
        <dbReference type="ARBA" id="ARBA00029452"/>
    </source>
</evidence>
<keyword evidence="7" id="KW-1185">Reference proteome</keyword>
<dbReference type="EMBL" id="LSMT01000010">
    <property type="protein sequence ID" value="PFX33582.1"/>
    <property type="molecule type" value="Genomic_DNA"/>
</dbReference>
<keyword evidence="2" id="KW-0963">Cytoplasm</keyword>
<dbReference type="GO" id="GO:0019902">
    <property type="term" value="F:phosphatase binding"/>
    <property type="evidence" value="ECO:0007669"/>
    <property type="project" value="InterPro"/>
</dbReference>
<comment type="caution">
    <text evidence="6">The sequence shown here is derived from an EMBL/GenBank/DDBJ whole genome shotgun (WGS) entry which is preliminary data.</text>
</comment>
<evidence type="ECO:0000313" key="7">
    <source>
        <dbReference type="Proteomes" id="UP000225706"/>
    </source>
</evidence>
<evidence type="ECO:0000256" key="1">
    <source>
        <dbReference type="ARBA" id="ARBA00004114"/>
    </source>
</evidence>
<dbReference type="STRING" id="50429.A0A2B4SYD8"/>
<dbReference type="PANTHER" id="PTHR28625">
    <property type="entry name" value="PROTEIN PHOSPHATASE 1 REGULATORY SUBUNIT 35"/>
    <property type="match status" value="1"/>
</dbReference>
<dbReference type="AlphaFoldDB" id="A0A2B4SYD8"/>
<name>A0A2B4SYD8_STYPI</name>
<dbReference type="InterPro" id="IPR033590">
    <property type="entry name" value="PPP1R35"/>
</dbReference>
<dbReference type="OrthoDB" id="8942190at2759"/>
<evidence type="ECO:0000256" key="3">
    <source>
        <dbReference type="ARBA" id="ARBA00023212"/>
    </source>
</evidence>
<evidence type="ECO:0000259" key="5">
    <source>
        <dbReference type="Pfam" id="PF15503"/>
    </source>
</evidence>
<proteinExistence type="inferred from homology"/>
<sequence>MDSDGIRVPPKPALHLPTALHTSPLLDLTPEKKAIGLKQNKNWHFPLVSSENDTGESKEIHASLAQPSMNSTKRVNKKLLALQREQFDPAEAVAEELKQSEITRSNLCEKVARAVNVKKGNSVYCDLVSLNVDAEDAFVEHAHLRARSSAKTNTPPLQEPDIMAFFSEEFETQMAHFGYDLFHIEEPLPEPSAAPISHVFDLYEHLKSWQEQYPQ</sequence>
<organism evidence="6 7">
    <name type="scientific">Stylophora pistillata</name>
    <name type="common">Smooth cauliflower coral</name>
    <dbReference type="NCBI Taxonomy" id="50429"/>
    <lineage>
        <taxon>Eukaryota</taxon>
        <taxon>Metazoa</taxon>
        <taxon>Cnidaria</taxon>
        <taxon>Anthozoa</taxon>
        <taxon>Hexacorallia</taxon>
        <taxon>Scleractinia</taxon>
        <taxon>Astrocoeniina</taxon>
        <taxon>Pocilloporidae</taxon>
        <taxon>Stylophora</taxon>
    </lineage>
</organism>
<comment type="similarity">
    <text evidence="4">Belongs to the PPP1R35 family.</text>
</comment>
<gene>
    <name evidence="6" type="primary">Ppp1r35</name>
    <name evidence="6" type="ORF">AWC38_SpisGene1454</name>
</gene>
<evidence type="ECO:0000313" key="6">
    <source>
        <dbReference type="EMBL" id="PFX33582.1"/>
    </source>
</evidence>
<dbReference type="PANTHER" id="PTHR28625:SF1">
    <property type="entry name" value="PROTEIN PHOSPHATASE 1 REGULATORY SUBUNIT 35"/>
    <property type="match status" value="1"/>
</dbReference>
<dbReference type="Pfam" id="PF15503">
    <property type="entry name" value="PPP1R35_C"/>
    <property type="match status" value="1"/>
</dbReference>
<dbReference type="Proteomes" id="UP000225706">
    <property type="component" value="Unassembled WGS sequence"/>
</dbReference>
<accession>A0A2B4SYD8</accession>